<sequence>MTFLKRMTEKQILNSKKATIFGFFTYMLFSAINYFSYLLMDENVISSPIIFWSGLLVSFGYNAFLNLKDNKNNGYKRPGS</sequence>
<reference evidence="2 3" key="1">
    <citation type="submission" date="2023-06" db="EMBL/GenBank/DDBJ databases">
        <title>Sporosarcina sp. nov., isolated from Korean traditional fermented seafood 'Jeotgal'.</title>
        <authorList>
            <person name="Yang A.-I."/>
            <person name="Shin N.-R."/>
        </authorList>
    </citation>
    <scope>NUCLEOTIDE SEQUENCE [LARGE SCALE GENOMIC DNA]</scope>
    <source>
        <strain evidence="2 3">KCTC3840</strain>
    </source>
</reference>
<gene>
    <name evidence="2" type="ORF">QT716_05605</name>
</gene>
<evidence type="ECO:0000313" key="3">
    <source>
        <dbReference type="Proteomes" id="UP001280629"/>
    </source>
</evidence>
<keyword evidence="1" id="KW-0472">Membrane</keyword>
<feature type="transmembrane region" description="Helical" evidence="1">
    <location>
        <begin position="49"/>
        <end position="67"/>
    </location>
</feature>
<keyword evidence="1" id="KW-0812">Transmembrane</keyword>
<keyword evidence="1" id="KW-1133">Transmembrane helix</keyword>
<dbReference type="EMBL" id="JAUBDH010000003">
    <property type="protein sequence ID" value="MDW0109529.1"/>
    <property type="molecule type" value="Genomic_DNA"/>
</dbReference>
<protein>
    <submittedName>
        <fullName evidence="2">Uncharacterized protein</fullName>
    </submittedName>
</protein>
<name>A0ABU4FXU0_9BACL</name>
<proteinExistence type="predicted"/>
<organism evidence="2 3">
    <name type="scientific">Sporosarcina aquimarina</name>
    <dbReference type="NCBI Taxonomy" id="114975"/>
    <lineage>
        <taxon>Bacteria</taxon>
        <taxon>Bacillati</taxon>
        <taxon>Bacillota</taxon>
        <taxon>Bacilli</taxon>
        <taxon>Bacillales</taxon>
        <taxon>Caryophanaceae</taxon>
        <taxon>Sporosarcina</taxon>
    </lineage>
</organism>
<comment type="caution">
    <text evidence="2">The sequence shown here is derived from an EMBL/GenBank/DDBJ whole genome shotgun (WGS) entry which is preliminary data.</text>
</comment>
<evidence type="ECO:0000313" key="2">
    <source>
        <dbReference type="EMBL" id="MDW0109529.1"/>
    </source>
</evidence>
<evidence type="ECO:0000256" key="1">
    <source>
        <dbReference type="SAM" id="Phobius"/>
    </source>
</evidence>
<dbReference type="Proteomes" id="UP001280629">
    <property type="component" value="Unassembled WGS sequence"/>
</dbReference>
<keyword evidence="3" id="KW-1185">Reference proteome</keyword>
<feature type="transmembrane region" description="Helical" evidence="1">
    <location>
        <begin position="20"/>
        <end position="37"/>
    </location>
</feature>
<accession>A0ABU4FXU0</accession>